<dbReference type="InterPro" id="IPR050951">
    <property type="entry name" value="Retrovirus_Pol_polyprotein"/>
</dbReference>
<proteinExistence type="predicted"/>
<dbReference type="Proteomes" id="UP000663829">
    <property type="component" value="Unassembled WGS sequence"/>
</dbReference>
<dbReference type="PROSITE" id="PS50994">
    <property type="entry name" value="INTEGRASE"/>
    <property type="match status" value="1"/>
</dbReference>
<dbReference type="Proteomes" id="UP000681722">
    <property type="component" value="Unassembled WGS sequence"/>
</dbReference>
<dbReference type="GO" id="GO:0003676">
    <property type="term" value="F:nucleic acid binding"/>
    <property type="evidence" value="ECO:0007669"/>
    <property type="project" value="InterPro"/>
</dbReference>
<accession>A0A815WWX2</accession>
<evidence type="ECO:0000259" key="1">
    <source>
        <dbReference type="PROSITE" id="PS50994"/>
    </source>
</evidence>
<gene>
    <name evidence="3" type="ORF">GPM918_LOCUS39326</name>
    <name evidence="2" type="ORF">OVA965_LOCUS32829</name>
    <name evidence="5" type="ORF">SRO942_LOCUS40196</name>
    <name evidence="4" type="ORF">TMI583_LOCUS33692</name>
</gene>
<dbReference type="EMBL" id="CAJNOQ010027403">
    <property type="protein sequence ID" value="CAF1553191.1"/>
    <property type="molecule type" value="Genomic_DNA"/>
</dbReference>
<reference evidence="3" key="1">
    <citation type="submission" date="2021-02" db="EMBL/GenBank/DDBJ databases">
        <authorList>
            <person name="Nowell W R."/>
        </authorList>
    </citation>
    <scope>NUCLEOTIDE SEQUENCE</scope>
</reference>
<feature type="domain" description="Integrase catalytic" evidence="1">
    <location>
        <begin position="156"/>
        <end position="327"/>
    </location>
</feature>
<evidence type="ECO:0000313" key="6">
    <source>
        <dbReference type="Proteomes" id="UP000663829"/>
    </source>
</evidence>
<dbReference type="OrthoDB" id="420169at2759"/>
<dbReference type="GO" id="GO:0015074">
    <property type="term" value="P:DNA integration"/>
    <property type="evidence" value="ECO:0007669"/>
    <property type="project" value="InterPro"/>
</dbReference>
<dbReference type="InterPro" id="IPR001584">
    <property type="entry name" value="Integrase_cat-core"/>
</dbReference>
<dbReference type="EMBL" id="CAJOBC010093099">
    <property type="protein sequence ID" value="CAF4414369.1"/>
    <property type="molecule type" value="Genomic_DNA"/>
</dbReference>
<organism evidence="3 6">
    <name type="scientific">Didymodactylos carnosus</name>
    <dbReference type="NCBI Taxonomy" id="1234261"/>
    <lineage>
        <taxon>Eukaryota</taxon>
        <taxon>Metazoa</taxon>
        <taxon>Spiralia</taxon>
        <taxon>Gnathifera</taxon>
        <taxon>Rotifera</taxon>
        <taxon>Eurotatoria</taxon>
        <taxon>Bdelloidea</taxon>
        <taxon>Philodinida</taxon>
        <taxon>Philodinidae</taxon>
        <taxon>Didymodactylos</taxon>
    </lineage>
</organism>
<dbReference type="SUPFAM" id="SSF53098">
    <property type="entry name" value="Ribonuclease H-like"/>
    <property type="match status" value="1"/>
</dbReference>
<dbReference type="EMBL" id="CAJOBA010047649">
    <property type="protein sequence ID" value="CAF4203742.1"/>
    <property type="molecule type" value="Genomic_DNA"/>
</dbReference>
<dbReference type="EMBL" id="CAJNOK010025939">
    <property type="protein sequence ID" value="CAF1396425.1"/>
    <property type="molecule type" value="Genomic_DNA"/>
</dbReference>
<name>A0A815WWX2_9BILA</name>
<sequence>MASTSETSTDSSNDSEKLFFDDVDKHVNSLNEKYREKTVIKKDTYEKILIALLLEKGKSSQTLSAKFIFWCRNNFLLSKIAGIDVVCCAKSKKPMYLYESFYTVISESHQNISHVGRQKMLAEISSQYSWIPKFVGEIFLKHCFACQVRKPVKQQVVPKPIISLGVMTRLQIDLIDMRTRPDVVSNDIVYQWILNCVDHFSKFSWAYPLQNKSASEVVKRLRELFYVFGPPRLLHSDNGREFVADVIQDLKVLFPGMDFVRGRPRHPQSQGCVERANGVLTDALGKWLTTTKSLNWSEGLAPVVYGINTRVASATKCTPHELMFGQKPGCDQEFWKIVQESNIVDEE</sequence>
<dbReference type="PANTHER" id="PTHR37984:SF5">
    <property type="entry name" value="PROTEIN NYNRIN-LIKE"/>
    <property type="match status" value="1"/>
</dbReference>
<keyword evidence="6" id="KW-1185">Reference proteome</keyword>
<dbReference type="InterPro" id="IPR012337">
    <property type="entry name" value="RNaseH-like_sf"/>
</dbReference>
<dbReference type="Proteomes" id="UP000682733">
    <property type="component" value="Unassembled WGS sequence"/>
</dbReference>
<evidence type="ECO:0000313" key="5">
    <source>
        <dbReference type="EMBL" id="CAF4414369.1"/>
    </source>
</evidence>
<evidence type="ECO:0000313" key="3">
    <source>
        <dbReference type="EMBL" id="CAF1553191.1"/>
    </source>
</evidence>
<dbReference type="InterPro" id="IPR036397">
    <property type="entry name" value="RNaseH_sf"/>
</dbReference>
<dbReference type="Pfam" id="PF00665">
    <property type="entry name" value="rve"/>
    <property type="match status" value="1"/>
</dbReference>
<dbReference type="PANTHER" id="PTHR37984">
    <property type="entry name" value="PROTEIN CBG26694"/>
    <property type="match status" value="1"/>
</dbReference>
<dbReference type="AlphaFoldDB" id="A0A815WWX2"/>
<evidence type="ECO:0000313" key="4">
    <source>
        <dbReference type="EMBL" id="CAF4203742.1"/>
    </source>
</evidence>
<comment type="caution">
    <text evidence="3">The sequence shown here is derived from an EMBL/GenBank/DDBJ whole genome shotgun (WGS) entry which is preliminary data.</text>
</comment>
<dbReference type="Proteomes" id="UP000677228">
    <property type="component" value="Unassembled WGS sequence"/>
</dbReference>
<protein>
    <recommendedName>
        <fullName evidence="1">Integrase catalytic domain-containing protein</fullName>
    </recommendedName>
</protein>
<dbReference type="Gene3D" id="3.30.420.10">
    <property type="entry name" value="Ribonuclease H-like superfamily/Ribonuclease H"/>
    <property type="match status" value="1"/>
</dbReference>
<evidence type="ECO:0000313" key="2">
    <source>
        <dbReference type="EMBL" id="CAF1396425.1"/>
    </source>
</evidence>